<name>A0A9J6FX75_HAELO</name>
<dbReference type="OMA" id="YINDEGC"/>
<dbReference type="Pfam" id="PF13516">
    <property type="entry name" value="LRR_6"/>
    <property type="match status" value="1"/>
</dbReference>
<dbReference type="SUPFAM" id="SSF52047">
    <property type="entry name" value="RNI-like"/>
    <property type="match status" value="1"/>
</dbReference>
<keyword evidence="1" id="KW-0677">Repeat</keyword>
<dbReference type="InterPro" id="IPR001611">
    <property type="entry name" value="Leu-rich_rpt"/>
</dbReference>
<reference evidence="2 3" key="1">
    <citation type="journal article" date="2020" name="Cell">
        <title>Large-Scale Comparative Analyses of Tick Genomes Elucidate Their Genetic Diversity and Vector Capacities.</title>
        <authorList>
            <consortium name="Tick Genome and Microbiome Consortium (TIGMIC)"/>
            <person name="Jia N."/>
            <person name="Wang J."/>
            <person name="Shi W."/>
            <person name="Du L."/>
            <person name="Sun Y."/>
            <person name="Zhan W."/>
            <person name="Jiang J.F."/>
            <person name="Wang Q."/>
            <person name="Zhang B."/>
            <person name="Ji P."/>
            <person name="Bell-Sakyi L."/>
            <person name="Cui X.M."/>
            <person name="Yuan T.T."/>
            <person name="Jiang B.G."/>
            <person name="Yang W.F."/>
            <person name="Lam T.T."/>
            <person name="Chang Q.C."/>
            <person name="Ding S.J."/>
            <person name="Wang X.J."/>
            <person name="Zhu J.G."/>
            <person name="Ruan X.D."/>
            <person name="Zhao L."/>
            <person name="Wei J.T."/>
            <person name="Ye R.Z."/>
            <person name="Que T.C."/>
            <person name="Du C.H."/>
            <person name="Zhou Y.H."/>
            <person name="Cheng J.X."/>
            <person name="Dai P.F."/>
            <person name="Guo W.B."/>
            <person name="Han X.H."/>
            <person name="Huang E.J."/>
            <person name="Li L.F."/>
            <person name="Wei W."/>
            <person name="Gao Y.C."/>
            <person name="Liu J.Z."/>
            <person name="Shao H.Z."/>
            <person name="Wang X."/>
            <person name="Wang C.C."/>
            <person name="Yang T.C."/>
            <person name="Huo Q.B."/>
            <person name="Li W."/>
            <person name="Chen H.Y."/>
            <person name="Chen S.E."/>
            <person name="Zhou L.G."/>
            <person name="Ni X.B."/>
            <person name="Tian J.H."/>
            <person name="Sheng Y."/>
            <person name="Liu T."/>
            <person name="Pan Y.S."/>
            <person name="Xia L.Y."/>
            <person name="Li J."/>
            <person name="Zhao F."/>
            <person name="Cao W.C."/>
        </authorList>
    </citation>
    <scope>NUCLEOTIDE SEQUENCE [LARGE SCALE GENOMIC DNA]</scope>
    <source>
        <strain evidence="2">HaeL-2018</strain>
    </source>
</reference>
<evidence type="ECO:0000313" key="3">
    <source>
        <dbReference type="Proteomes" id="UP000821853"/>
    </source>
</evidence>
<evidence type="ECO:0000256" key="1">
    <source>
        <dbReference type="ARBA" id="ARBA00022737"/>
    </source>
</evidence>
<dbReference type="InterPro" id="IPR032675">
    <property type="entry name" value="LRR_dom_sf"/>
</dbReference>
<comment type="caution">
    <text evidence="2">The sequence shown here is derived from an EMBL/GenBank/DDBJ whole genome shotgun (WGS) entry which is preliminary data.</text>
</comment>
<dbReference type="PANTHER" id="PTHR24111">
    <property type="entry name" value="LEUCINE-RICH REPEAT-CONTAINING PROTEIN 34"/>
    <property type="match status" value="1"/>
</dbReference>
<organism evidence="2 3">
    <name type="scientific">Haemaphysalis longicornis</name>
    <name type="common">Bush tick</name>
    <dbReference type="NCBI Taxonomy" id="44386"/>
    <lineage>
        <taxon>Eukaryota</taxon>
        <taxon>Metazoa</taxon>
        <taxon>Ecdysozoa</taxon>
        <taxon>Arthropoda</taxon>
        <taxon>Chelicerata</taxon>
        <taxon>Arachnida</taxon>
        <taxon>Acari</taxon>
        <taxon>Parasitiformes</taxon>
        <taxon>Ixodida</taxon>
        <taxon>Ixodoidea</taxon>
        <taxon>Ixodidae</taxon>
        <taxon>Haemaphysalinae</taxon>
        <taxon>Haemaphysalis</taxon>
    </lineage>
</organism>
<keyword evidence="3" id="KW-1185">Reference proteome</keyword>
<dbReference type="Gene3D" id="3.80.10.10">
    <property type="entry name" value="Ribonuclease Inhibitor"/>
    <property type="match status" value="3"/>
</dbReference>
<proteinExistence type="predicted"/>
<dbReference type="SMART" id="SM00368">
    <property type="entry name" value="LRR_RI"/>
    <property type="match status" value="5"/>
</dbReference>
<dbReference type="PANTHER" id="PTHR24111:SF0">
    <property type="entry name" value="LEUCINE-RICH REPEAT-CONTAINING PROTEIN"/>
    <property type="match status" value="1"/>
</dbReference>
<dbReference type="VEuPathDB" id="VectorBase:HLOH_052915"/>
<sequence>MGTSSLHDDSRFIEDVLVTLRAKMPSALDAPFFDDGIDFAGITTKLSSWNAVLNPVGIELCEFEPGKLAVSSFGTYRDLTGTDSLVQEAAVAFYWALKTFRCIKKVKFSHPMFLLHCFPFVKRAFLENDSVDVLKLYYPDEGPYSSEEFIDALKMTQLRRIDLCGLELDASGIEKLSHLLKQNQQLEIASLQYKLLGDVPPFLMTTLQCLPCLKRLSWRSNGLVPVEVDGIAQLLLTTGTLDELEIHYSDEDADVTVLKPVAQSLGQNHTLCALTFYYVFLCDAGAELIANALKGNGHIKHLKLDHCEIGDVGGSAVAKMLVSNETLEEVNLSNNLMANGAGKQFAEALSVNRVLKKLSLAANHIGTSAAILIARAVAGNDIIEEVDMGAIYSDDFASDALEFALGDGQSEGCDNADEQLAKVFAELKSFERITASWGDAGISELASTVKSSSKIKKVSLEGLCEISVEDEKQLFEALLSNSTVEELELPSTFHSMTRLLLYLPSTSGPQHLSNAYPSQWSSTKRRQ</sequence>
<dbReference type="InterPro" id="IPR052201">
    <property type="entry name" value="LRR-containing_regulator"/>
</dbReference>
<dbReference type="EMBL" id="JABSTR010000005">
    <property type="protein sequence ID" value="KAH9370734.1"/>
    <property type="molecule type" value="Genomic_DNA"/>
</dbReference>
<dbReference type="AlphaFoldDB" id="A0A9J6FX75"/>
<evidence type="ECO:0008006" key="4">
    <source>
        <dbReference type="Google" id="ProtNLM"/>
    </source>
</evidence>
<dbReference type="Proteomes" id="UP000821853">
    <property type="component" value="Chromosome 3"/>
</dbReference>
<protein>
    <recommendedName>
        <fullName evidence="4">Ran GTPase-activating protein</fullName>
    </recommendedName>
</protein>
<evidence type="ECO:0000313" key="2">
    <source>
        <dbReference type="EMBL" id="KAH9370734.1"/>
    </source>
</evidence>
<dbReference type="OrthoDB" id="6431547at2759"/>
<accession>A0A9J6FX75</accession>
<gene>
    <name evidence="2" type="ORF">HPB48_016162</name>
</gene>